<organism evidence="6 7">
    <name type="scientific">Carnobacterium maltaromaticum</name>
    <name type="common">Carnobacterium piscicola</name>
    <dbReference type="NCBI Taxonomy" id="2751"/>
    <lineage>
        <taxon>Bacteria</taxon>
        <taxon>Bacillati</taxon>
        <taxon>Bacillota</taxon>
        <taxon>Bacilli</taxon>
        <taxon>Lactobacillales</taxon>
        <taxon>Carnobacteriaceae</taxon>
        <taxon>Carnobacterium</taxon>
    </lineage>
</organism>
<evidence type="ECO:0000313" key="6">
    <source>
        <dbReference type="EMBL" id="MDZ5758693.1"/>
    </source>
</evidence>
<dbReference type="RefSeq" id="WP_322808864.1">
    <property type="nucleotide sequence ID" value="NZ_JAVBVO010000003.1"/>
</dbReference>
<comment type="catalytic activity">
    <reaction evidence="1">
        <text>Hydrolyzes the link between N-acetylmuramoyl residues and L-amino acid residues in certain cell-wall glycopeptides.</text>
        <dbReference type="EC" id="3.5.1.28"/>
    </reaction>
</comment>
<protein>
    <recommendedName>
        <fullName evidence="2">N-acetylmuramoyl-L-alanine amidase</fullName>
        <ecNumber evidence="2">3.5.1.28</ecNumber>
    </recommendedName>
</protein>
<dbReference type="GO" id="GO:0008745">
    <property type="term" value="F:N-acetylmuramoyl-L-alanine amidase activity"/>
    <property type="evidence" value="ECO:0007669"/>
    <property type="project" value="UniProtKB-EC"/>
</dbReference>
<dbReference type="SMART" id="SM00644">
    <property type="entry name" value="Ami_2"/>
    <property type="match status" value="1"/>
</dbReference>
<dbReference type="PANTHER" id="PTHR30417">
    <property type="entry name" value="N-ACETYLMURAMOYL-L-ALANINE AMIDASE AMID"/>
    <property type="match status" value="1"/>
</dbReference>
<dbReference type="InterPro" id="IPR036505">
    <property type="entry name" value="Amidase/PGRP_sf"/>
</dbReference>
<keyword evidence="3" id="KW-0378">Hydrolase</keyword>
<dbReference type="AlphaFoldDB" id="A0AAW9JSW7"/>
<dbReference type="SUPFAM" id="SSF55846">
    <property type="entry name" value="N-acetylmuramoyl-L-alanine amidase-like"/>
    <property type="match status" value="1"/>
</dbReference>
<evidence type="ECO:0000259" key="5">
    <source>
        <dbReference type="SMART" id="SM00644"/>
    </source>
</evidence>
<evidence type="ECO:0000256" key="1">
    <source>
        <dbReference type="ARBA" id="ARBA00001561"/>
    </source>
</evidence>
<name>A0AAW9JSW7_CARML</name>
<evidence type="ECO:0000256" key="3">
    <source>
        <dbReference type="ARBA" id="ARBA00022801"/>
    </source>
</evidence>
<dbReference type="CDD" id="cd06583">
    <property type="entry name" value="PGRP"/>
    <property type="match status" value="1"/>
</dbReference>
<dbReference type="EC" id="3.5.1.28" evidence="2"/>
<accession>A0AAW9JSW7</accession>
<dbReference type="PANTHER" id="PTHR30417:SF1">
    <property type="entry name" value="N-ACETYLMURAMOYL-L-ALANINE AMIDASE AMID"/>
    <property type="match status" value="1"/>
</dbReference>
<dbReference type="GO" id="GO:0009254">
    <property type="term" value="P:peptidoglycan turnover"/>
    <property type="evidence" value="ECO:0007669"/>
    <property type="project" value="TreeGrafter"/>
</dbReference>
<dbReference type="EMBL" id="JAVBVO010000003">
    <property type="protein sequence ID" value="MDZ5758693.1"/>
    <property type="molecule type" value="Genomic_DNA"/>
</dbReference>
<comment type="caution">
    <text evidence="6">The sequence shown here is derived from an EMBL/GenBank/DDBJ whole genome shotgun (WGS) entry which is preliminary data.</text>
</comment>
<gene>
    <name evidence="6" type="ORF">RAK27_08510</name>
</gene>
<dbReference type="InterPro" id="IPR051206">
    <property type="entry name" value="NAMLAA_amidase_2"/>
</dbReference>
<evidence type="ECO:0000256" key="2">
    <source>
        <dbReference type="ARBA" id="ARBA00011901"/>
    </source>
</evidence>
<feature type="domain" description="N-acetylmuramoyl-L-alanine amidase" evidence="5">
    <location>
        <begin position="3"/>
        <end position="145"/>
    </location>
</feature>
<dbReference type="Pfam" id="PF01510">
    <property type="entry name" value="Amidase_2"/>
    <property type="match status" value="1"/>
</dbReference>
<proteinExistence type="predicted"/>
<dbReference type="Proteomes" id="UP001290462">
    <property type="component" value="Unassembled WGS sequence"/>
</dbReference>
<dbReference type="GO" id="GO:0071555">
    <property type="term" value="P:cell wall organization"/>
    <property type="evidence" value="ECO:0007669"/>
    <property type="project" value="UniProtKB-KW"/>
</dbReference>
<keyword evidence="4" id="KW-0961">Cell wall biogenesis/degradation</keyword>
<evidence type="ECO:0000313" key="7">
    <source>
        <dbReference type="Proteomes" id="UP001290462"/>
    </source>
</evidence>
<dbReference type="InterPro" id="IPR002502">
    <property type="entry name" value="Amidase_domain"/>
</dbReference>
<dbReference type="Gene3D" id="3.40.80.10">
    <property type="entry name" value="Peptidoglycan recognition protein-like"/>
    <property type="match status" value="1"/>
</dbReference>
<sequence>MKTINISLPVDTPYMTVEGIVYHNDAGAMTPESYAQWLPNTYKNAFAHIYMDRNSILYVHPLNKRAWHTGDTWGNTNLIGIEIVQSLTASNEDFLKNEQVAFKLGAQLLKERGLPPTAIYLHKSLPQSSTSCPKRSTDLHGSDQATLNYFIEQTKKYYYGTPEQPFNQVKQTSRYWVGWNVGKNFSSVQNYRLQINRDLKVDFDDIYYYKDKGNDWHIGVTNQTYAGLENYRIRLKEKYKLEYSQMEGEEFKVDSYLCGYKNITLKQLQNLRVRWLNNEKIPESQIAMIQETNGLWSLYTRDNSFRNVQHRRIMLDRLNSDLNISDKRYYELEK</sequence>
<evidence type="ECO:0000256" key="4">
    <source>
        <dbReference type="ARBA" id="ARBA00023316"/>
    </source>
</evidence>
<dbReference type="GO" id="GO:0009253">
    <property type="term" value="P:peptidoglycan catabolic process"/>
    <property type="evidence" value="ECO:0007669"/>
    <property type="project" value="InterPro"/>
</dbReference>
<reference evidence="6" key="1">
    <citation type="submission" date="2023-08" db="EMBL/GenBank/DDBJ databases">
        <title>Genomic characterization of piscicolin 126 produced by Carnobacterium maltaromaticum CM22 strain isolated from salmon (Salmo salar).</title>
        <authorList>
            <person name="Gonzalez-Gragera E."/>
            <person name="Garcia-Lopez J.D."/>
            <person name="Teso-Perez C."/>
            <person name="Gimenez-Hernandez I."/>
            <person name="Peralta-Sanchez J.M."/>
            <person name="Valdivia E."/>
            <person name="Montalban-Lopez M."/>
            <person name="Martin-Platero A.M."/>
            <person name="Banos A."/>
            <person name="Martinez-Bueno M."/>
        </authorList>
    </citation>
    <scope>NUCLEOTIDE SEQUENCE</scope>
    <source>
        <strain evidence="6">CM22</strain>
    </source>
</reference>